<evidence type="ECO:0000313" key="8">
    <source>
        <dbReference type="EMBL" id="QHU06648.1"/>
    </source>
</evidence>
<dbReference type="SUPFAM" id="SSF53335">
    <property type="entry name" value="S-adenosyl-L-methionine-dependent methyltransferases"/>
    <property type="match status" value="1"/>
</dbReference>
<dbReference type="CDD" id="cd15457">
    <property type="entry name" value="NADAR"/>
    <property type="match status" value="1"/>
</dbReference>
<evidence type="ECO:0000256" key="6">
    <source>
        <dbReference type="SAM" id="MobiDB-lite"/>
    </source>
</evidence>
<feature type="region of interest" description="Disordered" evidence="6">
    <location>
        <begin position="929"/>
        <end position="981"/>
    </location>
</feature>
<evidence type="ECO:0000259" key="7">
    <source>
        <dbReference type="PROSITE" id="PS51562"/>
    </source>
</evidence>
<evidence type="ECO:0000256" key="4">
    <source>
        <dbReference type="ARBA" id="ARBA00022691"/>
    </source>
</evidence>
<accession>A0A6C0JRY4</accession>
<organism evidence="8">
    <name type="scientific">viral metagenome</name>
    <dbReference type="NCBI Taxonomy" id="1070528"/>
    <lineage>
        <taxon>unclassified sequences</taxon>
        <taxon>metagenomes</taxon>
        <taxon>organismal metagenomes</taxon>
    </lineage>
</organism>
<dbReference type="Gene3D" id="3.40.50.150">
    <property type="entry name" value="Vaccinia Virus protein VP39"/>
    <property type="match status" value="1"/>
</dbReference>
<dbReference type="NCBIfam" id="TIGR02464">
    <property type="entry name" value="ribofla_fusion"/>
    <property type="match status" value="1"/>
</dbReference>
<dbReference type="GO" id="GO:0005634">
    <property type="term" value="C:nucleus"/>
    <property type="evidence" value="ECO:0007669"/>
    <property type="project" value="TreeGrafter"/>
</dbReference>
<dbReference type="InterPro" id="IPR004971">
    <property type="entry name" value="mRNA_G-N7_MeTrfase_dom"/>
</dbReference>
<dbReference type="InterPro" id="IPR013846">
    <property type="entry name" value="mRNA_cap_enzyme_C"/>
</dbReference>
<reference evidence="8" key="1">
    <citation type="journal article" date="2020" name="Nature">
        <title>Giant virus diversity and host interactions through global metagenomics.</title>
        <authorList>
            <person name="Schulz F."/>
            <person name="Roux S."/>
            <person name="Paez-Espino D."/>
            <person name="Jungbluth S."/>
            <person name="Walsh D.A."/>
            <person name="Denef V.J."/>
            <person name="McMahon K.D."/>
            <person name="Konstantinidis K.T."/>
            <person name="Eloe-Fadrosh E.A."/>
            <person name="Kyrpides N.C."/>
            <person name="Woyke T."/>
        </authorList>
    </citation>
    <scope>NUCLEOTIDE SEQUENCE</scope>
    <source>
        <strain evidence="8">GVMAG-S-1035315-10</strain>
    </source>
</reference>
<sequence length="1133" mass="130875">MDNIITTQVASELVSFVDIAKRDSKAELECKLLSGKIQTKDVADRILRSIQTLSIGSQIEEHRLSISYGDGIRVIIDGAQNIHKLCINNSFKEIPLEVEKKQRYFEGSIGKKDIIDVAEASARFTLRSEQPLRKDWEGNPSDPKGHIRMIHRRSFITPSELFRIDFSMTKTRPMNSKQSIRDMLKQTHTYELEIEFYNKASAIDNKLIVDDLFKIMTTISQAYYQTPFLLPISDIHRYQQEFKMTSNVFLNPVTMSRRHLNAQNPHNILKDYTVTNKADGQRAGLYIARDRRLIMVTPSLQVTWTGITAIDDSNSGDFIDGEYIADKQLFCIFDVYRFRGRDTRGMPLMKSDEDTLKNPLNSRLGCARLFVDDLRTKFRMTPSLNQLRIETKLFLAGDGQAMEDCIQTLLDMKFEYETDGLIFTPRNTSVAPSSDRKGKTWLRVYKWKPPQLNTIDFLIKISAEDTFDPVLKVKAKKGELYVSRTPGEDIVYPRETMTGEYVPRKLPEDLQKVAETNTRVPSVFQPTVPRDPDAYQVLVATNDKNLTVDSTGNRVEDNTIVECAFDTETRRWTILRTRYDKTYQYRVLREPQYGNDIATANSIWTSMHVPVTEDMIRKFVSVPPDDTYEDDMYYRDDLKRGSRIFNDVYDFHNRIKDDLYKQCIKKDDILLELAVGRAGDLNKWKRVRPSKVVGVDISESNITSPTQGSAVRYIMDKRKHPHDYLPPCLFLHGDMTVYPLFEQDDKYMPFLTGKETAPTEYLSQFENVKSFDAISCQFALHYACETEEIFRAFAKNLQKYGKDVFFGTCSDGQSIYSLLAGRKTYLFGSEKQVSGEYTKEYDDRESWPEEFGMPVKVYLESFDRPTIEYLVPFEKVTSILEEYGWELQESKLFSEVYSSQTGITLTQEQQTFSFLNRIFVFKRSSNKEVNDEKVGETPENGPEPTEMGETTESKTEEKPKKRKLHKPTESNGPPPVLFHGADESKGEYRFLSNMSEYRIDVDGVSYPTVVHYYQAMKAKEFKDDEIYEKILKAKTAKASKALGKKVKGFVQEVWDAKRDEVMKTGVRAKFVQHPELNKKLQETDERMIGLANAREKYWGIGTSETSEKSKHPEKWPGQNKLGKLLMELRTEFK</sequence>
<feature type="domain" description="MRNA cap 0 methyltransferase" evidence="7">
    <location>
        <begin position="643"/>
        <end position="924"/>
    </location>
</feature>
<dbReference type="Pfam" id="PF03291">
    <property type="entry name" value="mRNA_G-N7_MeTrfase"/>
    <property type="match status" value="1"/>
</dbReference>
<name>A0A6C0JRY4_9ZZZZ</name>
<dbReference type="SUPFAM" id="SSF56091">
    <property type="entry name" value="DNA ligase/mRNA capping enzyme, catalytic domain"/>
    <property type="match status" value="1"/>
</dbReference>
<keyword evidence="2" id="KW-0489">Methyltransferase</keyword>
<dbReference type="Gene3D" id="2.40.50.140">
    <property type="entry name" value="Nucleic acid-binding proteins"/>
    <property type="match status" value="1"/>
</dbReference>
<evidence type="ECO:0000256" key="3">
    <source>
        <dbReference type="ARBA" id="ARBA00022679"/>
    </source>
</evidence>
<keyword evidence="3" id="KW-0808">Transferase</keyword>
<evidence type="ECO:0000256" key="1">
    <source>
        <dbReference type="ARBA" id="ARBA00011926"/>
    </source>
</evidence>
<dbReference type="InterPro" id="IPR012816">
    <property type="entry name" value="NADAR"/>
</dbReference>
<dbReference type="PROSITE" id="PS51562">
    <property type="entry name" value="RNA_CAP0_MT"/>
    <property type="match status" value="1"/>
</dbReference>
<dbReference type="Pfam" id="PF03919">
    <property type="entry name" value="mRNA_cap_C"/>
    <property type="match status" value="1"/>
</dbReference>
<dbReference type="SUPFAM" id="SSF143990">
    <property type="entry name" value="YbiA-like"/>
    <property type="match status" value="1"/>
</dbReference>
<evidence type="ECO:0000256" key="2">
    <source>
        <dbReference type="ARBA" id="ARBA00022603"/>
    </source>
</evidence>
<dbReference type="InterPro" id="IPR029063">
    <property type="entry name" value="SAM-dependent_MTases_sf"/>
</dbReference>
<dbReference type="PANTHER" id="PTHR12189:SF2">
    <property type="entry name" value="MRNA CAP GUANINE-N7 METHYLTRANSFERASE"/>
    <property type="match status" value="1"/>
</dbReference>
<proteinExistence type="predicted"/>
<dbReference type="InterPro" id="IPR039753">
    <property type="entry name" value="RG7MT1"/>
</dbReference>
<dbReference type="GO" id="GO:0004482">
    <property type="term" value="F:mRNA 5'-cap (guanine-N7-)-methyltransferase activity"/>
    <property type="evidence" value="ECO:0007669"/>
    <property type="project" value="UniProtKB-EC"/>
</dbReference>
<dbReference type="Gene3D" id="1.10.357.40">
    <property type="entry name" value="YbiA-like"/>
    <property type="match status" value="1"/>
</dbReference>
<protein>
    <recommendedName>
        <fullName evidence="1">mRNA (guanine-N(7))-methyltransferase</fullName>
        <ecNumber evidence="1">2.1.1.56</ecNumber>
    </recommendedName>
</protein>
<evidence type="ECO:0000256" key="5">
    <source>
        <dbReference type="ARBA" id="ARBA00022884"/>
    </source>
</evidence>
<dbReference type="EC" id="2.1.1.56" evidence="1"/>
<dbReference type="SUPFAM" id="SSF50249">
    <property type="entry name" value="Nucleic acid-binding proteins"/>
    <property type="match status" value="1"/>
</dbReference>
<dbReference type="Pfam" id="PF08719">
    <property type="entry name" value="NADAR"/>
    <property type="match status" value="1"/>
</dbReference>
<dbReference type="EMBL" id="MN740659">
    <property type="protein sequence ID" value="QHU06648.1"/>
    <property type="molecule type" value="Genomic_DNA"/>
</dbReference>
<dbReference type="AlphaFoldDB" id="A0A6C0JRY4"/>
<dbReference type="GO" id="GO:0003723">
    <property type="term" value="F:RNA binding"/>
    <property type="evidence" value="ECO:0007669"/>
    <property type="project" value="UniProtKB-KW"/>
</dbReference>
<dbReference type="PANTHER" id="PTHR12189">
    <property type="entry name" value="MRNA GUANINE-7- METHYLTRANSFERASE"/>
    <property type="match status" value="1"/>
</dbReference>
<dbReference type="Gene3D" id="3.30.470.30">
    <property type="entry name" value="DNA ligase/mRNA capping enzyme"/>
    <property type="match status" value="1"/>
</dbReference>
<dbReference type="InterPro" id="IPR037238">
    <property type="entry name" value="YbiA-like_sf"/>
</dbReference>
<keyword evidence="5" id="KW-0694">RNA-binding</keyword>
<dbReference type="InterPro" id="IPR012340">
    <property type="entry name" value="NA-bd_OB-fold"/>
</dbReference>
<keyword evidence="4" id="KW-0949">S-adenosyl-L-methionine</keyword>
<feature type="compositionally biased region" description="Low complexity" evidence="6">
    <location>
        <begin position="937"/>
        <end position="950"/>
    </location>
</feature>